<protein>
    <submittedName>
        <fullName evidence="2">Uncharacterized protein</fullName>
    </submittedName>
</protein>
<evidence type="ECO:0000313" key="2">
    <source>
        <dbReference type="EMBL" id="MBE9661246.1"/>
    </source>
</evidence>
<gene>
    <name evidence="2" type="ORF">IRJ16_05075</name>
</gene>
<keyword evidence="3" id="KW-1185">Reference proteome</keyword>
<feature type="signal peptide" evidence="1">
    <location>
        <begin position="1"/>
        <end position="23"/>
    </location>
</feature>
<dbReference type="AlphaFoldDB" id="A0A929L0X6"/>
<evidence type="ECO:0000256" key="1">
    <source>
        <dbReference type="SAM" id="SignalP"/>
    </source>
</evidence>
<sequence length="301" mass="32015">MRTFITSAKVAFAATLFTTVVNAQKLPSKQEVSLRTPAAVKIDGKATEWDNKLQAYNNATEFSYTLANNDTDLYLTVRCALPSVIRRIMNGGISLNIHKSGKKNDPAAIGVNYPVFDAGMRFSPMFKPMNVVAGANGAVMVTSVVRVAGGASGSSFSTAGFGGGGERPLTEPITDSLMGVNNTRFADRAKNIGIKGIAGMDSTISVYNDEGFKAAGKFDNLMVYTYELQVPLKSLGLSAADATKFLYQLKINEVQQRGVTIVNGGNGVPGTVEAIRSVTFTSGATMGQDATDFWGEYKLAK</sequence>
<feature type="chain" id="PRO_5036721688" evidence="1">
    <location>
        <begin position="24"/>
        <end position="301"/>
    </location>
</feature>
<organism evidence="2 3">
    <name type="scientific">Mucilaginibacter myungsuensis</name>
    <dbReference type="NCBI Taxonomy" id="649104"/>
    <lineage>
        <taxon>Bacteria</taxon>
        <taxon>Pseudomonadati</taxon>
        <taxon>Bacteroidota</taxon>
        <taxon>Sphingobacteriia</taxon>
        <taxon>Sphingobacteriales</taxon>
        <taxon>Sphingobacteriaceae</taxon>
        <taxon>Mucilaginibacter</taxon>
    </lineage>
</organism>
<dbReference type="EMBL" id="JADFFL010000002">
    <property type="protein sequence ID" value="MBE9661246.1"/>
    <property type="molecule type" value="Genomic_DNA"/>
</dbReference>
<keyword evidence="1" id="KW-0732">Signal</keyword>
<proteinExistence type="predicted"/>
<dbReference type="RefSeq" id="WP_194110448.1">
    <property type="nucleotide sequence ID" value="NZ_JADFFL010000002.1"/>
</dbReference>
<name>A0A929L0X6_9SPHI</name>
<comment type="caution">
    <text evidence="2">The sequence shown here is derived from an EMBL/GenBank/DDBJ whole genome shotgun (WGS) entry which is preliminary data.</text>
</comment>
<evidence type="ECO:0000313" key="3">
    <source>
        <dbReference type="Proteomes" id="UP000622475"/>
    </source>
</evidence>
<reference evidence="2" key="1">
    <citation type="submission" date="2020-10" db="EMBL/GenBank/DDBJ databases">
        <title>Mucilaginibacter mali sp. nov., isolated from rhizosphere soil of apple orchard.</title>
        <authorList>
            <person name="Lee J.-S."/>
            <person name="Kim H.S."/>
            <person name="Kim J.-S."/>
        </authorList>
    </citation>
    <scope>NUCLEOTIDE SEQUENCE</scope>
    <source>
        <strain evidence="2">KCTC 22746</strain>
    </source>
</reference>
<accession>A0A929L0X6</accession>
<dbReference type="Proteomes" id="UP000622475">
    <property type="component" value="Unassembled WGS sequence"/>
</dbReference>